<dbReference type="AlphaFoldDB" id="A0A485LHD5"/>
<reference evidence="1" key="2">
    <citation type="submission" date="2019-06" db="EMBL/GenBank/DDBJ databases">
        <title>Genomics analysis of Aphanomyces spp. identifies a new class of oomycete effector associated with host adaptation.</title>
        <authorList>
            <person name="Gaulin E."/>
        </authorList>
    </citation>
    <scope>NUCLEOTIDE SEQUENCE</scope>
    <source>
        <strain evidence="1">CBS 578.67</strain>
    </source>
</reference>
<evidence type="ECO:0000313" key="1">
    <source>
        <dbReference type="EMBL" id="KAF0687630.1"/>
    </source>
</evidence>
<protein>
    <submittedName>
        <fullName evidence="2">Aste57867_20614 protein</fullName>
    </submittedName>
</protein>
<proteinExistence type="predicted"/>
<dbReference type="SUPFAM" id="SSF52047">
    <property type="entry name" value="RNI-like"/>
    <property type="match status" value="1"/>
</dbReference>
<sequence>MRHQVSSHIAESSCPWKLPPELVRRIVFFIHDAFDLLAYIDAFYPAHAFLGHAFDHLWHLQQLMSPQHLWPHLVLADAASATNAHVQGMMKLYSQVEIRNTFDWAWLRASMNPRTNLRVKCIPSPTDLERLHVSFPVWLDEMARMRVEYLRWHTTESMMHLVVLLPRLPHLASLDIVINKRTDDAAALDHILAFLSDTISPVLNLNLHADLTAVHLVHLTTWLAIHPVHSFGFTWPADWQDHEPSLQWAFFLAITKASTLTHLRLASFALQEDAVAPFPPLPRSLETLEIIHGSLNPLEALVVASHVVASNIKTLRFQCCAVYTHGLATLLDALGHSHVTSLRFENCCFGADEVHILAQYLPHTTLA</sequence>
<dbReference type="Proteomes" id="UP000332933">
    <property type="component" value="Unassembled WGS sequence"/>
</dbReference>
<reference evidence="2 3" key="1">
    <citation type="submission" date="2019-03" db="EMBL/GenBank/DDBJ databases">
        <authorList>
            <person name="Gaulin E."/>
            <person name="Dumas B."/>
        </authorList>
    </citation>
    <scope>NUCLEOTIDE SEQUENCE [LARGE SCALE GENOMIC DNA]</scope>
    <source>
        <strain evidence="2">CBS 568.67</strain>
    </source>
</reference>
<evidence type="ECO:0000313" key="2">
    <source>
        <dbReference type="EMBL" id="VFT97294.1"/>
    </source>
</evidence>
<dbReference type="EMBL" id="VJMH01006897">
    <property type="protein sequence ID" value="KAF0687630.1"/>
    <property type="molecule type" value="Genomic_DNA"/>
</dbReference>
<dbReference type="EMBL" id="CAADRA010006923">
    <property type="protein sequence ID" value="VFT97294.1"/>
    <property type="molecule type" value="Genomic_DNA"/>
</dbReference>
<dbReference type="InterPro" id="IPR032675">
    <property type="entry name" value="LRR_dom_sf"/>
</dbReference>
<accession>A0A485LHD5</accession>
<dbReference type="Gene3D" id="3.80.10.10">
    <property type="entry name" value="Ribonuclease Inhibitor"/>
    <property type="match status" value="1"/>
</dbReference>
<evidence type="ECO:0000313" key="3">
    <source>
        <dbReference type="Proteomes" id="UP000332933"/>
    </source>
</evidence>
<gene>
    <name evidence="2" type="primary">Aste57867_20614</name>
    <name evidence="1" type="ORF">As57867_020546</name>
    <name evidence="2" type="ORF">ASTE57867_20614</name>
</gene>
<organism evidence="2 3">
    <name type="scientific">Aphanomyces stellatus</name>
    <dbReference type="NCBI Taxonomy" id="120398"/>
    <lineage>
        <taxon>Eukaryota</taxon>
        <taxon>Sar</taxon>
        <taxon>Stramenopiles</taxon>
        <taxon>Oomycota</taxon>
        <taxon>Saprolegniomycetes</taxon>
        <taxon>Saprolegniales</taxon>
        <taxon>Verrucalvaceae</taxon>
        <taxon>Aphanomyces</taxon>
    </lineage>
</organism>
<name>A0A485LHD5_9STRA</name>
<keyword evidence="3" id="KW-1185">Reference proteome</keyword>